<name>A0A1G1WVD3_9BACT</name>
<dbReference type="EMBL" id="MHDA01000029">
    <property type="protein sequence ID" value="OGY31653.1"/>
    <property type="molecule type" value="Genomic_DNA"/>
</dbReference>
<feature type="transmembrane region" description="Helical" evidence="2">
    <location>
        <begin position="65"/>
        <end position="87"/>
    </location>
</feature>
<dbReference type="Proteomes" id="UP000179279">
    <property type="component" value="Unassembled WGS sequence"/>
</dbReference>
<dbReference type="AlphaFoldDB" id="A0A1G1WVD3"/>
<comment type="caution">
    <text evidence="3">The sequence shown here is derived from an EMBL/GenBank/DDBJ whole genome shotgun (WGS) entry which is preliminary data.</text>
</comment>
<keyword evidence="2" id="KW-0812">Transmembrane</keyword>
<proteinExistence type="predicted"/>
<feature type="region of interest" description="Disordered" evidence="1">
    <location>
        <begin position="100"/>
        <end position="126"/>
    </location>
</feature>
<sequence>MPPIKSGPNTARAATTRFAKRASWTKPPLNILNSVLTLGFLSSIISYMMGQVAEPKVVTKVDWKNFFLALFLGTTLISLGVVFYYQFELNKLTPPLPINFSKERSSKQTSSTPSAEQASPSATPNR</sequence>
<reference evidence="3 4" key="1">
    <citation type="journal article" date="2016" name="Nat. Commun.">
        <title>Thousands of microbial genomes shed light on interconnected biogeochemical processes in an aquifer system.</title>
        <authorList>
            <person name="Anantharaman K."/>
            <person name="Brown C.T."/>
            <person name="Hug L.A."/>
            <person name="Sharon I."/>
            <person name="Castelle C.J."/>
            <person name="Probst A.J."/>
            <person name="Thomas B.C."/>
            <person name="Singh A."/>
            <person name="Wilkins M.J."/>
            <person name="Karaoz U."/>
            <person name="Brodie E.L."/>
            <person name="Williams K.H."/>
            <person name="Hubbard S.S."/>
            <person name="Banfield J.F."/>
        </authorList>
    </citation>
    <scope>NUCLEOTIDE SEQUENCE [LARGE SCALE GENOMIC DNA]</scope>
</reference>
<feature type="compositionally biased region" description="Polar residues" evidence="1">
    <location>
        <begin position="107"/>
        <end position="126"/>
    </location>
</feature>
<gene>
    <name evidence="3" type="ORF">A3A57_02265</name>
</gene>
<organism evidence="3 4">
    <name type="scientific">Candidatus Woykebacteria bacterium RIFCSPLOWO2_01_FULL_41_12</name>
    <dbReference type="NCBI Taxonomy" id="1802604"/>
    <lineage>
        <taxon>Bacteria</taxon>
        <taxon>Candidatus Woykeibacteriota</taxon>
    </lineage>
</organism>
<evidence type="ECO:0000256" key="1">
    <source>
        <dbReference type="SAM" id="MobiDB-lite"/>
    </source>
</evidence>
<protein>
    <submittedName>
        <fullName evidence="3">Uncharacterized protein</fullName>
    </submittedName>
</protein>
<evidence type="ECO:0000313" key="4">
    <source>
        <dbReference type="Proteomes" id="UP000179279"/>
    </source>
</evidence>
<keyword evidence="2" id="KW-0472">Membrane</keyword>
<evidence type="ECO:0000256" key="2">
    <source>
        <dbReference type="SAM" id="Phobius"/>
    </source>
</evidence>
<accession>A0A1G1WVD3</accession>
<feature type="transmembrane region" description="Helical" evidence="2">
    <location>
        <begin position="31"/>
        <end position="53"/>
    </location>
</feature>
<keyword evidence="2" id="KW-1133">Transmembrane helix</keyword>
<evidence type="ECO:0000313" key="3">
    <source>
        <dbReference type="EMBL" id="OGY31653.1"/>
    </source>
</evidence>